<dbReference type="PANTHER" id="PTHR33110">
    <property type="entry name" value="F-BOX/KELCH-REPEAT PROTEIN-RELATED"/>
    <property type="match status" value="1"/>
</dbReference>
<keyword evidence="1" id="KW-0175">Coiled coil</keyword>
<sequence>MTRSRGGGNERTWRKQLRRARIGRGSAVGSPEQMGRCGWWKSALLVIVNLFTGAEVGLSRKQSMISALTEGMTSSTTLPTLPTFSKIIFSEEPTSSNGCMLAAIIRGRFRIGLCRVGGCPEGEWTTCNYWDVILDIAFCNGALYGLRFDNTLVKFEIGTKRDGTPVITAAHRLTVQSRNIRIHGCNILELHGKLSMVVRTRRFFNSGPTFKVFKFVDIDTDWHYKYRWEEVTSFGDCALFLDLTCCKAVHVPEGAEHHGQERNHIYYFDARLMEKNLPGDETYSLALDNGEHIYRKEDQSITYADDTSVAHHIESPEACCTRPRGIDDKTNYGYSEIVGQCWVHVLCLEGCNFTSISVATREVEEKLRREEEIKWTLRAKLRENAVLNAPFTEIVAITQIKNNKASGSNGFSAELQLFKLNFGTITLLPKKKEAGVVVLHETLHENDSKKLDGVVFKVNFDKAYDKVKWPFLQQTLRMKGFGVDTSVGDVGTGVVAVAAKVNPTELCQWLKRKTRKDVKIVRPRRPSDNRNKQKRSRDTPPSASPLPQRLSRALPTSRVHSDHKDLHLIEKKIRDLEKVRDTLKMRNLKNELTAARCELKQSREAISNGKKALLDGALIQLHAYKKLESLGRLTI</sequence>
<feature type="compositionally biased region" description="Basic and acidic residues" evidence="2">
    <location>
        <begin position="518"/>
        <end position="531"/>
    </location>
</feature>
<feature type="coiled-coil region" evidence="1">
    <location>
        <begin position="566"/>
        <end position="605"/>
    </location>
</feature>
<evidence type="ECO:0000259" key="3">
    <source>
        <dbReference type="Pfam" id="PF03478"/>
    </source>
</evidence>
<proteinExistence type="predicted"/>
<evidence type="ECO:0000256" key="2">
    <source>
        <dbReference type="SAM" id="MobiDB-lite"/>
    </source>
</evidence>
<dbReference type="AlphaFoldDB" id="M8CC54"/>
<dbReference type="Pfam" id="PF03478">
    <property type="entry name" value="Beta-prop_KIB1-4"/>
    <property type="match status" value="1"/>
</dbReference>
<evidence type="ECO:0000256" key="1">
    <source>
        <dbReference type="SAM" id="Coils"/>
    </source>
</evidence>
<dbReference type="InterPro" id="IPR005174">
    <property type="entry name" value="KIB1-4_b-propeller"/>
</dbReference>
<organism evidence="4">
    <name type="scientific">Aegilops tauschii</name>
    <name type="common">Tausch's goatgrass</name>
    <name type="synonym">Aegilops squarrosa</name>
    <dbReference type="NCBI Taxonomy" id="37682"/>
    <lineage>
        <taxon>Eukaryota</taxon>
        <taxon>Viridiplantae</taxon>
        <taxon>Streptophyta</taxon>
        <taxon>Embryophyta</taxon>
        <taxon>Tracheophyta</taxon>
        <taxon>Spermatophyta</taxon>
        <taxon>Magnoliopsida</taxon>
        <taxon>Liliopsida</taxon>
        <taxon>Poales</taxon>
        <taxon>Poaceae</taxon>
        <taxon>BOP clade</taxon>
        <taxon>Pooideae</taxon>
        <taxon>Triticodae</taxon>
        <taxon>Triticeae</taxon>
        <taxon>Triticinae</taxon>
        <taxon>Aegilops</taxon>
    </lineage>
</organism>
<feature type="domain" description="KIB1-4 beta-propeller" evidence="3">
    <location>
        <begin position="45"/>
        <end position="275"/>
    </location>
</feature>
<feature type="region of interest" description="Disordered" evidence="2">
    <location>
        <begin position="518"/>
        <end position="563"/>
    </location>
</feature>
<protein>
    <recommendedName>
        <fullName evidence="3">KIB1-4 beta-propeller domain-containing protein</fullName>
    </recommendedName>
</protein>
<dbReference type="PANTHER" id="PTHR33110:SF38">
    <property type="entry name" value="DUF295 DOMAIN-CONTAINING PROTEIN"/>
    <property type="match status" value="1"/>
</dbReference>
<reference evidence="4" key="1">
    <citation type="submission" date="2015-06" db="UniProtKB">
        <authorList>
            <consortium name="EnsemblPlants"/>
        </authorList>
    </citation>
    <scope>IDENTIFICATION</scope>
</reference>
<accession>M8CC54</accession>
<evidence type="ECO:0000313" key="4">
    <source>
        <dbReference type="EnsemblPlants" id="EMT12683"/>
    </source>
</evidence>
<name>M8CC54_AEGTA</name>
<dbReference type="EnsemblPlants" id="EMT12683">
    <property type="protein sequence ID" value="EMT12683"/>
    <property type="gene ID" value="F775_00357"/>
</dbReference>